<reference evidence="1 2" key="1">
    <citation type="submission" date="2015-01" db="EMBL/GenBank/DDBJ databases">
        <title>Evolution of Trichinella species and genotypes.</title>
        <authorList>
            <person name="Korhonen P.K."/>
            <person name="Edoardo P."/>
            <person name="Giuseppe L.R."/>
            <person name="Gasser R.B."/>
        </authorList>
    </citation>
    <scope>NUCLEOTIDE SEQUENCE [LARGE SCALE GENOMIC DNA]</scope>
    <source>
        <strain evidence="1">ISS1980</strain>
    </source>
</reference>
<comment type="caution">
    <text evidence="1">The sequence shown here is derived from an EMBL/GenBank/DDBJ whole genome shotgun (WGS) entry which is preliminary data.</text>
</comment>
<evidence type="ECO:0000313" key="1">
    <source>
        <dbReference type="EMBL" id="KRZ69233.1"/>
    </source>
</evidence>
<dbReference type="Proteomes" id="UP000054843">
    <property type="component" value="Unassembled WGS sequence"/>
</dbReference>
<accession>A0A0V1MBJ2</accession>
<organism evidence="1 2">
    <name type="scientific">Trichinella papuae</name>
    <dbReference type="NCBI Taxonomy" id="268474"/>
    <lineage>
        <taxon>Eukaryota</taxon>
        <taxon>Metazoa</taxon>
        <taxon>Ecdysozoa</taxon>
        <taxon>Nematoda</taxon>
        <taxon>Enoplea</taxon>
        <taxon>Dorylaimia</taxon>
        <taxon>Trichinellida</taxon>
        <taxon>Trichinellidae</taxon>
        <taxon>Trichinella</taxon>
    </lineage>
</organism>
<proteinExistence type="predicted"/>
<protein>
    <submittedName>
        <fullName evidence="1">Uncharacterized protein</fullName>
    </submittedName>
</protein>
<name>A0A0V1MBJ2_9BILA</name>
<gene>
    <name evidence="1" type="ORF">T10_3495</name>
</gene>
<sequence length="119" mass="13694">MGSSNQGAPSKLLTAVTHSLISKLQVLLIFRNSKKSFCYIAVHHTLGCTHLNTGIMPTRGLWICRRCRRLLLMLDRQTGPTSRLRLLLRLEKRFVHLTCAAHLEVNPQIESHTDYYDYF</sequence>
<evidence type="ECO:0000313" key="2">
    <source>
        <dbReference type="Proteomes" id="UP000054843"/>
    </source>
</evidence>
<dbReference type="AlphaFoldDB" id="A0A0V1MBJ2"/>
<dbReference type="EMBL" id="JYDO01000141">
    <property type="protein sequence ID" value="KRZ69233.1"/>
    <property type="molecule type" value="Genomic_DNA"/>
</dbReference>
<keyword evidence="2" id="KW-1185">Reference proteome</keyword>